<gene>
    <name evidence="3" type="ORF">fugu_009211</name>
</gene>
<evidence type="ECO:0000256" key="1">
    <source>
        <dbReference type="ARBA" id="ARBA00010771"/>
    </source>
</evidence>
<keyword evidence="4" id="KW-1185">Reference proteome</keyword>
<dbReference type="GO" id="GO:0007160">
    <property type="term" value="P:cell-matrix adhesion"/>
    <property type="evidence" value="ECO:0007669"/>
    <property type="project" value="InterPro"/>
</dbReference>
<accession>A0A4Z2AXY4</accession>
<reference evidence="3 4" key="1">
    <citation type="submission" date="2019-04" db="EMBL/GenBank/DDBJ databases">
        <title>The sequence and de novo assembly of Takifugu bimaculatus genome using PacBio and Hi-C technologies.</title>
        <authorList>
            <person name="Xu P."/>
            <person name="Liu B."/>
            <person name="Zhou Z."/>
        </authorList>
    </citation>
    <scope>NUCLEOTIDE SEQUENCE [LARGE SCALE GENOMIC DNA]</scope>
    <source>
        <strain evidence="3">TB-2018</strain>
        <tissue evidence="3">Muscle</tissue>
    </source>
</reference>
<evidence type="ECO:0000313" key="3">
    <source>
        <dbReference type="EMBL" id="TNM85033.1"/>
    </source>
</evidence>
<evidence type="ECO:0000313" key="4">
    <source>
        <dbReference type="Proteomes" id="UP000516260"/>
    </source>
</evidence>
<dbReference type="PANTHER" id="PTHR10697">
    <property type="entry name" value="MAMMALIAN EPENDYMIN-RELATED PROTEIN 1"/>
    <property type="match status" value="1"/>
</dbReference>
<proteinExistence type="inferred from homology"/>
<comment type="similarity">
    <text evidence="1">Belongs to the ependymin family.</text>
</comment>
<dbReference type="EMBL" id="SWLE01000022">
    <property type="protein sequence ID" value="TNM85033.1"/>
    <property type="molecule type" value="Genomic_DNA"/>
</dbReference>
<protein>
    <recommendedName>
        <fullName evidence="5">Ependymin-1</fullName>
    </recommendedName>
</protein>
<dbReference type="GO" id="GO:0005509">
    <property type="term" value="F:calcium ion binding"/>
    <property type="evidence" value="ECO:0007669"/>
    <property type="project" value="InterPro"/>
</dbReference>
<feature type="chain" id="PRO_5021289777" description="Ependymin-1" evidence="2">
    <location>
        <begin position="23"/>
        <end position="217"/>
    </location>
</feature>
<dbReference type="SMART" id="SM00026">
    <property type="entry name" value="EPEND"/>
    <property type="match status" value="1"/>
</dbReference>
<sequence>MGKMYAAAPLLVFICLAAATHADHHHHPCHPPNVTGFMAVLSMKGEVKAYGAITYDSTANKLRFRSNESQPTNGSLGLDLLMFFNEGIFYEIDSKNESCEKKKLHCSMHPLDVPDGAKFYSLMTAGNPSINGEGLKVNIWTGQIPDSKGYYSASVTMGCLPLSSFYFTESGSFLFSLMEIENEIKDPDLLVVPSICLGQPLEETPEGTVNSFLNEFI</sequence>
<dbReference type="PANTHER" id="PTHR10697:SF5">
    <property type="entry name" value="EPENDYMIN-RELATED"/>
    <property type="match status" value="1"/>
</dbReference>
<evidence type="ECO:0000256" key="2">
    <source>
        <dbReference type="SAM" id="SignalP"/>
    </source>
</evidence>
<dbReference type="Proteomes" id="UP000516260">
    <property type="component" value="Chromosome 9"/>
</dbReference>
<organism evidence="3 4">
    <name type="scientific">Takifugu bimaculatus</name>
    <dbReference type="NCBI Taxonomy" id="433685"/>
    <lineage>
        <taxon>Eukaryota</taxon>
        <taxon>Metazoa</taxon>
        <taxon>Chordata</taxon>
        <taxon>Craniata</taxon>
        <taxon>Vertebrata</taxon>
        <taxon>Euteleostomi</taxon>
        <taxon>Actinopterygii</taxon>
        <taxon>Neopterygii</taxon>
        <taxon>Teleostei</taxon>
        <taxon>Neoteleostei</taxon>
        <taxon>Acanthomorphata</taxon>
        <taxon>Eupercaria</taxon>
        <taxon>Tetraodontiformes</taxon>
        <taxon>Tetradontoidea</taxon>
        <taxon>Tetraodontidae</taxon>
        <taxon>Takifugu</taxon>
    </lineage>
</organism>
<feature type="signal peptide" evidence="2">
    <location>
        <begin position="1"/>
        <end position="22"/>
    </location>
</feature>
<dbReference type="AlphaFoldDB" id="A0A4Z2AXY4"/>
<comment type="caution">
    <text evidence="3">The sequence shown here is derived from an EMBL/GenBank/DDBJ whole genome shotgun (WGS) entry which is preliminary data.</text>
</comment>
<dbReference type="PRINTS" id="PR00317">
    <property type="entry name" value="EPENDYMIN"/>
</dbReference>
<dbReference type="Pfam" id="PF00811">
    <property type="entry name" value="Ependymin"/>
    <property type="match status" value="1"/>
</dbReference>
<dbReference type="GO" id="GO:0005764">
    <property type="term" value="C:lysosome"/>
    <property type="evidence" value="ECO:0007669"/>
    <property type="project" value="TreeGrafter"/>
</dbReference>
<name>A0A4Z2AXY4_9TELE</name>
<dbReference type="GO" id="GO:0005576">
    <property type="term" value="C:extracellular region"/>
    <property type="evidence" value="ECO:0007669"/>
    <property type="project" value="InterPro"/>
</dbReference>
<dbReference type="InterPro" id="IPR001299">
    <property type="entry name" value="Ependymin"/>
</dbReference>
<evidence type="ECO:0008006" key="5">
    <source>
        <dbReference type="Google" id="ProtNLM"/>
    </source>
</evidence>
<keyword evidence="2" id="KW-0732">Signal</keyword>